<evidence type="ECO:0000256" key="3">
    <source>
        <dbReference type="ARBA" id="ARBA00022960"/>
    </source>
</evidence>
<evidence type="ECO:0000256" key="1">
    <source>
        <dbReference type="ARBA" id="ARBA00004752"/>
    </source>
</evidence>
<keyword evidence="2" id="KW-0808">Transferase</keyword>
<evidence type="ECO:0000256" key="5">
    <source>
        <dbReference type="ARBA" id="ARBA00023315"/>
    </source>
</evidence>
<dbReference type="InterPro" id="IPR005490">
    <property type="entry name" value="LD_TPept_cat_dom"/>
</dbReference>
<evidence type="ECO:0000256" key="4">
    <source>
        <dbReference type="ARBA" id="ARBA00022984"/>
    </source>
</evidence>
<dbReference type="Gene3D" id="2.40.440.10">
    <property type="entry name" value="L,D-transpeptidase catalytic domain-like"/>
    <property type="match status" value="1"/>
</dbReference>
<dbReference type="Proteomes" id="UP001501480">
    <property type="component" value="Unassembled WGS sequence"/>
</dbReference>
<evidence type="ECO:0000256" key="6">
    <source>
        <dbReference type="ARBA" id="ARBA00023316"/>
    </source>
</evidence>
<dbReference type="Gene3D" id="2.60.40.3780">
    <property type="match status" value="1"/>
</dbReference>
<proteinExistence type="predicted"/>
<evidence type="ECO:0000313" key="9">
    <source>
        <dbReference type="EMBL" id="GAA2070758.1"/>
    </source>
</evidence>
<dbReference type="PROSITE" id="PS52029">
    <property type="entry name" value="LD_TPASE"/>
    <property type="match status" value="1"/>
</dbReference>
<dbReference type="CDD" id="cd16913">
    <property type="entry name" value="YkuD_like"/>
    <property type="match status" value="1"/>
</dbReference>
<organism evidence="9 10">
    <name type="scientific">Aeromicrobium halocynthiae</name>
    <dbReference type="NCBI Taxonomy" id="560557"/>
    <lineage>
        <taxon>Bacteria</taxon>
        <taxon>Bacillati</taxon>
        <taxon>Actinomycetota</taxon>
        <taxon>Actinomycetes</taxon>
        <taxon>Propionibacteriales</taxon>
        <taxon>Nocardioidaceae</taxon>
        <taxon>Aeromicrobium</taxon>
    </lineage>
</organism>
<evidence type="ECO:0000313" key="10">
    <source>
        <dbReference type="Proteomes" id="UP001501480"/>
    </source>
</evidence>
<feature type="domain" description="L,D-TPase catalytic" evidence="8">
    <location>
        <begin position="228"/>
        <end position="354"/>
    </location>
</feature>
<name>A0ABP5HDJ3_9ACTN</name>
<feature type="active site" description="Proton donor/acceptor" evidence="7">
    <location>
        <position position="312"/>
    </location>
</feature>
<reference evidence="10" key="1">
    <citation type="journal article" date="2019" name="Int. J. Syst. Evol. Microbiol.">
        <title>The Global Catalogue of Microorganisms (GCM) 10K type strain sequencing project: providing services to taxonomists for standard genome sequencing and annotation.</title>
        <authorList>
            <consortium name="The Broad Institute Genomics Platform"/>
            <consortium name="The Broad Institute Genome Sequencing Center for Infectious Disease"/>
            <person name="Wu L."/>
            <person name="Ma J."/>
        </authorList>
    </citation>
    <scope>NUCLEOTIDE SEQUENCE [LARGE SCALE GENOMIC DNA]</scope>
    <source>
        <strain evidence="10">JCM 15749</strain>
    </source>
</reference>
<keyword evidence="10" id="KW-1185">Reference proteome</keyword>
<dbReference type="PANTHER" id="PTHR30582:SF2">
    <property type="entry name" value="L,D-TRANSPEPTIDASE YCIB-RELATED"/>
    <property type="match status" value="1"/>
</dbReference>
<keyword evidence="3 7" id="KW-0133">Cell shape</keyword>
<comment type="caution">
    <text evidence="9">The sequence shown here is derived from an EMBL/GenBank/DDBJ whole genome shotgun (WGS) entry which is preliminary data.</text>
</comment>
<feature type="active site" description="Nucleophile" evidence="7">
    <location>
        <position position="330"/>
    </location>
</feature>
<keyword evidence="4 7" id="KW-0573">Peptidoglycan synthesis</keyword>
<dbReference type="SUPFAM" id="SSF141523">
    <property type="entry name" value="L,D-transpeptidase catalytic domain-like"/>
    <property type="match status" value="1"/>
</dbReference>
<evidence type="ECO:0000256" key="2">
    <source>
        <dbReference type="ARBA" id="ARBA00022679"/>
    </source>
</evidence>
<comment type="pathway">
    <text evidence="1 7">Cell wall biogenesis; peptidoglycan biosynthesis.</text>
</comment>
<dbReference type="Gene3D" id="2.60.40.3710">
    <property type="match status" value="1"/>
</dbReference>
<dbReference type="CDD" id="cd13432">
    <property type="entry name" value="LDT_IgD_like_2"/>
    <property type="match status" value="1"/>
</dbReference>
<dbReference type="RefSeq" id="WP_344323913.1">
    <property type="nucleotide sequence ID" value="NZ_BAAAPY010000001.1"/>
</dbReference>
<accession>A0ABP5HDJ3</accession>
<sequence length="384" mass="41661">MNRLVLPVLVGTVVLAGCSADAVRDVVEREPVDVTFQTNVEADAADVVVDTLVELTATDGTLEDVSVTSEDGEETIEGEGSGERWVATDRLEPATVYVVRATGVNDDGETPFEATFTTVALSLDEQTYPAVSPIDGETVGVGMPIVVRFDLPVTERELFEKNMHVRTDADVEGSWHWYSDNVVHYRPKEYWPAGTEVTVALDVNSLPAGNGIYGQQDQEVSFTVGSRVITTVDTARHTMTVERDGQVVRTMPVSTGRSGKESRNGIKVIMEKFDSVDMDAASTGVSEDDPDYYNLSDVKWAMRVTNSGEFIHAAPWSVGSQGRANVSAGCVGMSTADASWLYQNSKRGDVVVYTNSPRGLEAQNGWTDWNVDWETWKAGSALAG</sequence>
<evidence type="ECO:0000256" key="7">
    <source>
        <dbReference type="PROSITE-ProRule" id="PRU01373"/>
    </source>
</evidence>
<dbReference type="InterPro" id="IPR041280">
    <property type="entry name" value="Big_10"/>
</dbReference>
<dbReference type="PROSITE" id="PS51257">
    <property type="entry name" value="PROKAR_LIPOPROTEIN"/>
    <property type="match status" value="1"/>
</dbReference>
<dbReference type="EMBL" id="BAAAPY010000001">
    <property type="protein sequence ID" value="GAA2070758.1"/>
    <property type="molecule type" value="Genomic_DNA"/>
</dbReference>
<dbReference type="InterPro" id="IPR050979">
    <property type="entry name" value="LD-transpeptidase"/>
</dbReference>
<dbReference type="Pfam" id="PF03734">
    <property type="entry name" value="YkuD"/>
    <property type="match status" value="1"/>
</dbReference>
<protein>
    <submittedName>
        <fullName evidence="9">Ig-like domain-containing protein</fullName>
    </submittedName>
</protein>
<dbReference type="InterPro" id="IPR038063">
    <property type="entry name" value="Transpep_catalytic_dom"/>
</dbReference>
<keyword evidence="5" id="KW-0012">Acyltransferase</keyword>
<evidence type="ECO:0000259" key="8">
    <source>
        <dbReference type="PROSITE" id="PS52029"/>
    </source>
</evidence>
<dbReference type="PANTHER" id="PTHR30582">
    <property type="entry name" value="L,D-TRANSPEPTIDASE"/>
    <property type="match status" value="1"/>
</dbReference>
<keyword evidence="6 7" id="KW-0961">Cell wall biogenesis/degradation</keyword>
<gene>
    <name evidence="9" type="ORF">GCM10009821_05140</name>
</gene>
<dbReference type="Pfam" id="PF17964">
    <property type="entry name" value="Big_10"/>
    <property type="match status" value="1"/>
</dbReference>